<organism evidence="2 3">
    <name type="scientific">Deinococcus soli</name>
    <name type="common">ex Cha et al. 2016</name>
    <dbReference type="NCBI Taxonomy" id="1309411"/>
    <lineage>
        <taxon>Bacteria</taxon>
        <taxon>Thermotogati</taxon>
        <taxon>Deinococcota</taxon>
        <taxon>Deinococci</taxon>
        <taxon>Deinococcales</taxon>
        <taxon>Deinococcaceae</taxon>
        <taxon>Deinococcus</taxon>
    </lineage>
</organism>
<dbReference type="AlphaFoldDB" id="A0A0F7JQZ0"/>
<gene>
    <name evidence="2" type="ORF">SY84_15380</name>
</gene>
<evidence type="ECO:0008006" key="4">
    <source>
        <dbReference type="Google" id="ProtNLM"/>
    </source>
</evidence>
<name>A0A0F7JQZ0_9DEIO</name>
<dbReference type="OrthoDB" id="68230at2"/>
<protein>
    <recommendedName>
        <fullName evidence="4">Alpha/beta hydrolase</fullName>
    </recommendedName>
</protein>
<feature type="chain" id="PRO_5002517203" description="Alpha/beta hydrolase" evidence="1">
    <location>
        <begin position="23"/>
        <end position="294"/>
    </location>
</feature>
<dbReference type="PATRIC" id="fig|1309411.5.peg.3138"/>
<keyword evidence="1" id="KW-0732">Signal</keyword>
<accession>A0A0F7JQZ0</accession>
<reference evidence="2 3" key="1">
    <citation type="submission" date="2015-01" db="EMBL/GenBank/DDBJ databases">
        <title>Deinococcus soli/N5/whole genome sequencing.</title>
        <authorList>
            <person name="Kim M.K."/>
            <person name="Srinivasan S."/>
            <person name="Lee J.-J."/>
        </authorList>
    </citation>
    <scope>NUCLEOTIDE SEQUENCE [LARGE SCALE GENOMIC DNA]</scope>
    <source>
        <strain evidence="2 3">N5</strain>
    </source>
</reference>
<dbReference type="Proteomes" id="UP000034024">
    <property type="component" value="Chromosome"/>
</dbReference>
<feature type="signal peptide" evidence="1">
    <location>
        <begin position="1"/>
        <end position="22"/>
    </location>
</feature>
<dbReference type="SUPFAM" id="SSF53474">
    <property type="entry name" value="alpha/beta-Hydrolases"/>
    <property type="match status" value="1"/>
</dbReference>
<evidence type="ECO:0000313" key="2">
    <source>
        <dbReference type="EMBL" id="AKH18172.1"/>
    </source>
</evidence>
<dbReference type="KEGG" id="dch:SY84_15380"/>
<dbReference type="EMBL" id="CP011389">
    <property type="protein sequence ID" value="AKH18172.1"/>
    <property type="molecule type" value="Genomic_DNA"/>
</dbReference>
<sequence length="294" mass="31345">MRSALPTLLLLTACAPTLTVNAADTPPMNLGGAAPDVVILSVAGRCGVPCAAPRDNWAYLGSRGTVDRVAREFQAAGLRVQAANYASSPTERFVSALTRTEQRGYAALLTDLDALRAAWPGPDAPRIVLLGHSQGVVWLHQLTRDRPDVPFAAQIDLDGICLGWKTDFGPLVHATDPFSPLSACEPMTVAGRRVNAKDVVWPNVARGIEVQSKRLPRRGAATGFAVNYLFEVEGNVRLDGTTRALTRFISPREDHSAVTYPASDAMTWVAGQLRALTLEWAAQAARGPAGTASP</sequence>
<proteinExistence type="predicted"/>
<keyword evidence="3" id="KW-1185">Reference proteome</keyword>
<dbReference type="Gene3D" id="3.40.50.1820">
    <property type="entry name" value="alpha/beta hydrolase"/>
    <property type="match status" value="1"/>
</dbReference>
<dbReference type="InterPro" id="IPR029058">
    <property type="entry name" value="AB_hydrolase_fold"/>
</dbReference>
<dbReference type="RefSeq" id="WP_046844739.1">
    <property type="nucleotide sequence ID" value="NZ_CP011389.1"/>
</dbReference>
<evidence type="ECO:0000256" key="1">
    <source>
        <dbReference type="SAM" id="SignalP"/>
    </source>
</evidence>
<evidence type="ECO:0000313" key="3">
    <source>
        <dbReference type="Proteomes" id="UP000034024"/>
    </source>
</evidence>